<keyword evidence="9" id="KW-1185">Reference proteome</keyword>
<evidence type="ECO:0000313" key="9">
    <source>
        <dbReference type="Proteomes" id="UP000332515"/>
    </source>
</evidence>
<evidence type="ECO:0000256" key="1">
    <source>
        <dbReference type="ARBA" id="ARBA00004141"/>
    </source>
</evidence>
<evidence type="ECO:0000256" key="4">
    <source>
        <dbReference type="ARBA" id="ARBA00022989"/>
    </source>
</evidence>
<evidence type="ECO:0000256" key="3">
    <source>
        <dbReference type="ARBA" id="ARBA00022692"/>
    </source>
</evidence>
<sequence>MRNDDQVTGGAGWTDSPRTDATGERPGTAPAKPSEGAAKPAPEGGGGTWHPVEVEGAGWRIAGATLATRKIRRPPIGGTSLSQAGILFLAGLALLAALGYARDLAVPIFAAFVIGLVLGPVNQALVRRRVPEPLAATIVVGGAIALLHLAIVMFALPMQSWIERAPEVWDALGKKLRLLQVAFGQIQDVSESIGRIGSDSKTREVVVKGPGLLGSFASLAPALVSEVVLFVGTLFFFLATRNSLRRSLLSLCLSRSARLTAARILLDSERALSHYFGTITIINVVLGVATGVAMWALGMPTPSLWAAFTAVANFAPFIGPAVTFAVLAGVGLVTFDGLLPSLVPALVYLVLMVIESQFVTPAVLGRRLVINPMLIFIGVSFWMWMWGPIGAFLGVPFLVIGSIALGRLAGWRDAR</sequence>
<gene>
    <name evidence="8" type="ORF">F0357_03720</name>
</gene>
<comment type="caution">
    <text evidence="8">The sequence shown here is derived from an EMBL/GenBank/DDBJ whole genome shotgun (WGS) entry which is preliminary data.</text>
</comment>
<evidence type="ECO:0000256" key="6">
    <source>
        <dbReference type="SAM" id="MobiDB-lite"/>
    </source>
</evidence>
<organism evidence="8 9">
    <name type="scientific">Segnochrobactrum spirostomi</name>
    <dbReference type="NCBI Taxonomy" id="2608987"/>
    <lineage>
        <taxon>Bacteria</taxon>
        <taxon>Pseudomonadati</taxon>
        <taxon>Pseudomonadota</taxon>
        <taxon>Alphaproteobacteria</taxon>
        <taxon>Hyphomicrobiales</taxon>
        <taxon>Segnochrobactraceae</taxon>
        <taxon>Segnochrobactrum</taxon>
    </lineage>
</organism>
<comment type="similarity">
    <text evidence="2">Belongs to the autoinducer-2 exporter (AI-2E) (TC 2.A.86) family.</text>
</comment>
<dbReference type="GO" id="GO:0016020">
    <property type="term" value="C:membrane"/>
    <property type="evidence" value="ECO:0007669"/>
    <property type="project" value="UniProtKB-SubCell"/>
</dbReference>
<feature type="transmembrane region" description="Helical" evidence="7">
    <location>
        <begin position="134"/>
        <end position="156"/>
    </location>
</feature>
<dbReference type="RefSeq" id="WP_153478895.1">
    <property type="nucleotide sequence ID" value="NZ_VWNA01000001.1"/>
</dbReference>
<reference evidence="8 9" key="1">
    <citation type="submission" date="2019-09" db="EMBL/GenBank/DDBJ databases">
        <title>Segnochrobactrum spirostomi gen. nov., sp. nov., isolated from the ciliate Spirostomum cf. yagiui and description of a novel family, Segnochrobactraceae fam. nov. within the order Rhizobiales of the class Alphaproteobacteria.</title>
        <authorList>
            <person name="Akter S."/>
            <person name="Shazib S.U.A."/>
            <person name="Shin M.K."/>
        </authorList>
    </citation>
    <scope>NUCLEOTIDE SEQUENCE [LARGE SCALE GENOMIC DNA]</scope>
    <source>
        <strain evidence="8 9">Sp-1</strain>
    </source>
</reference>
<proteinExistence type="inferred from homology"/>
<dbReference type="GO" id="GO:0055085">
    <property type="term" value="P:transmembrane transport"/>
    <property type="evidence" value="ECO:0007669"/>
    <property type="project" value="TreeGrafter"/>
</dbReference>
<dbReference type="Proteomes" id="UP000332515">
    <property type="component" value="Unassembled WGS sequence"/>
</dbReference>
<feature type="transmembrane region" description="Helical" evidence="7">
    <location>
        <begin position="216"/>
        <end position="239"/>
    </location>
</feature>
<dbReference type="AlphaFoldDB" id="A0A6A7XZP3"/>
<dbReference type="EMBL" id="VWNA01000001">
    <property type="protein sequence ID" value="MQT11796.1"/>
    <property type="molecule type" value="Genomic_DNA"/>
</dbReference>
<dbReference type="PANTHER" id="PTHR21716:SF16">
    <property type="entry name" value="BLL1467 PROTEIN"/>
    <property type="match status" value="1"/>
</dbReference>
<evidence type="ECO:0000256" key="2">
    <source>
        <dbReference type="ARBA" id="ARBA00009773"/>
    </source>
</evidence>
<feature type="transmembrane region" description="Helical" evidence="7">
    <location>
        <begin position="368"/>
        <end position="385"/>
    </location>
</feature>
<keyword evidence="3 7" id="KW-0812">Transmembrane</keyword>
<dbReference type="PANTHER" id="PTHR21716">
    <property type="entry name" value="TRANSMEMBRANE PROTEIN"/>
    <property type="match status" value="1"/>
</dbReference>
<feature type="transmembrane region" description="Helical" evidence="7">
    <location>
        <begin position="104"/>
        <end position="122"/>
    </location>
</feature>
<evidence type="ECO:0000256" key="5">
    <source>
        <dbReference type="ARBA" id="ARBA00023136"/>
    </source>
</evidence>
<evidence type="ECO:0000313" key="8">
    <source>
        <dbReference type="EMBL" id="MQT11796.1"/>
    </source>
</evidence>
<evidence type="ECO:0000256" key="7">
    <source>
        <dbReference type="SAM" id="Phobius"/>
    </source>
</evidence>
<dbReference type="Pfam" id="PF01594">
    <property type="entry name" value="AI-2E_transport"/>
    <property type="match status" value="1"/>
</dbReference>
<keyword evidence="5 7" id="KW-0472">Membrane</keyword>
<feature type="region of interest" description="Disordered" evidence="6">
    <location>
        <begin position="1"/>
        <end position="50"/>
    </location>
</feature>
<dbReference type="InterPro" id="IPR002549">
    <property type="entry name" value="AI-2E-like"/>
</dbReference>
<feature type="transmembrane region" description="Helical" evidence="7">
    <location>
        <begin position="76"/>
        <end position="98"/>
    </location>
</feature>
<keyword evidence="4 7" id="KW-1133">Transmembrane helix</keyword>
<feature type="transmembrane region" description="Helical" evidence="7">
    <location>
        <begin position="304"/>
        <end position="332"/>
    </location>
</feature>
<protein>
    <submittedName>
        <fullName evidence="8">AI-2E family transporter</fullName>
    </submittedName>
</protein>
<feature type="transmembrane region" description="Helical" evidence="7">
    <location>
        <begin position="272"/>
        <end position="297"/>
    </location>
</feature>
<comment type="subcellular location">
    <subcellularLocation>
        <location evidence="1">Membrane</location>
        <topology evidence="1">Multi-pass membrane protein</topology>
    </subcellularLocation>
</comment>
<accession>A0A6A7XZP3</accession>
<feature type="compositionally biased region" description="Low complexity" evidence="6">
    <location>
        <begin position="29"/>
        <end position="42"/>
    </location>
</feature>
<feature type="transmembrane region" description="Helical" evidence="7">
    <location>
        <begin position="391"/>
        <end position="410"/>
    </location>
</feature>
<name>A0A6A7XZP3_9HYPH</name>